<accession>A0ABV1NT97</accession>
<feature type="transmembrane region" description="Helical" evidence="6">
    <location>
        <begin position="216"/>
        <end position="237"/>
    </location>
</feature>
<sequence>MGAQDVVLSGSMLLAVPVAVLAGVVSFFSPCTLPLLPGYLSYVAGVSDDDVAGGAVAGAPARSRVVVGTVLFVAGFAVVFTSYGVLFGSLGSSLVRYQETLVRVSGAVLVVLGLLFAGLSDRVPFLQRTLRPRYQPRVGLAGAPLLGMVFGIGWTPCVGPALAAVLALATTSATAGRGAALSFAYSLGIGVPFLLAAIWYARARRLLVWVRRHSTAIARVGGGVLVLIGLLQLSGAWSEMVAQVQVWVAGWQVPL</sequence>
<dbReference type="InterPro" id="IPR051790">
    <property type="entry name" value="Cytochrome_c-biogenesis_DsbD"/>
</dbReference>
<comment type="subcellular location">
    <subcellularLocation>
        <location evidence="1">Membrane</location>
        <topology evidence="1">Multi-pass membrane protein</topology>
    </subcellularLocation>
</comment>
<dbReference type="PANTHER" id="PTHR31272">
    <property type="entry name" value="CYTOCHROME C-TYPE BIOGENESIS PROTEIN HI_1454-RELATED"/>
    <property type="match status" value="1"/>
</dbReference>
<evidence type="ECO:0000256" key="4">
    <source>
        <dbReference type="ARBA" id="ARBA00022989"/>
    </source>
</evidence>
<evidence type="ECO:0000313" key="8">
    <source>
        <dbReference type="EMBL" id="MEQ7845716.1"/>
    </source>
</evidence>
<keyword evidence="9" id="KW-1185">Reference proteome</keyword>
<dbReference type="EMBL" id="JBEGDP010000001">
    <property type="protein sequence ID" value="MEQ7845716.1"/>
    <property type="molecule type" value="Genomic_DNA"/>
</dbReference>
<evidence type="ECO:0000256" key="5">
    <source>
        <dbReference type="ARBA" id="ARBA00023136"/>
    </source>
</evidence>
<comment type="similarity">
    <text evidence="2">Belongs to the DsbD family.</text>
</comment>
<feature type="transmembrane region" description="Helical" evidence="6">
    <location>
        <begin position="6"/>
        <end position="28"/>
    </location>
</feature>
<proteinExistence type="inferred from homology"/>
<evidence type="ECO:0000259" key="7">
    <source>
        <dbReference type="Pfam" id="PF02683"/>
    </source>
</evidence>
<gene>
    <name evidence="8" type="ORF">V6R90_00395</name>
</gene>
<protein>
    <submittedName>
        <fullName evidence="8">Cytochrome c biogenesis protein CcdA</fullName>
    </submittedName>
</protein>
<keyword evidence="4 6" id="KW-1133">Transmembrane helix</keyword>
<evidence type="ECO:0000256" key="2">
    <source>
        <dbReference type="ARBA" id="ARBA00006143"/>
    </source>
</evidence>
<feature type="transmembrane region" description="Helical" evidence="6">
    <location>
        <begin position="65"/>
        <end position="88"/>
    </location>
</feature>
<evidence type="ECO:0000256" key="1">
    <source>
        <dbReference type="ARBA" id="ARBA00004141"/>
    </source>
</evidence>
<feature type="domain" description="Cytochrome C biogenesis protein transmembrane" evidence="7">
    <location>
        <begin position="13"/>
        <end position="199"/>
    </location>
</feature>
<dbReference type="RefSeq" id="WP_349803413.1">
    <property type="nucleotide sequence ID" value="NZ_JBEGDP010000001.1"/>
</dbReference>
<feature type="transmembrane region" description="Helical" evidence="6">
    <location>
        <begin position="140"/>
        <end position="168"/>
    </location>
</feature>
<organism evidence="8 9">
    <name type="scientific">Nocardioides kribbensis</name>
    <dbReference type="NCBI Taxonomy" id="305517"/>
    <lineage>
        <taxon>Bacteria</taxon>
        <taxon>Bacillati</taxon>
        <taxon>Actinomycetota</taxon>
        <taxon>Actinomycetes</taxon>
        <taxon>Propionibacteriales</taxon>
        <taxon>Nocardioidaceae</taxon>
        <taxon>Nocardioides</taxon>
    </lineage>
</organism>
<evidence type="ECO:0000256" key="3">
    <source>
        <dbReference type="ARBA" id="ARBA00022692"/>
    </source>
</evidence>
<evidence type="ECO:0000256" key="6">
    <source>
        <dbReference type="SAM" id="Phobius"/>
    </source>
</evidence>
<dbReference type="InterPro" id="IPR003834">
    <property type="entry name" value="Cyt_c_assmbl_TM_dom"/>
</dbReference>
<evidence type="ECO:0000313" key="9">
    <source>
        <dbReference type="Proteomes" id="UP001482520"/>
    </source>
</evidence>
<dbReference type="Pfam" id="PF02683">
    <property type="entry name" value="DsbD_TM"/>
    <property type="match status" value="1"/>
</dbReference>
<keyword evidence="3 6" id="KW-0812">Transmembrane</keyword>
<dbReference type="PANTHER" id="PTHR31272:SF4">
    <property type="entry name" value="CYTOCHROME C-TYPE BIOGENESIS PROTEIN HI_1454-RELATED"/>
    <property type="match status" value="1"/>
</dbReference>
<comment type="caution">
    <text evidence="8">The sequence shown here is derived from an EMBL/GenBank/DDBJ whole genome shotgun (WGS) entry which is preliminary data.</text>
</comment>
<dbReference type="Proteomes" id="UP001482520">
    <property type="component" value="Unassembled WGS sequence"/>
</dbReference>
<reference evidence="8 9" key="1">
    <citation type="submission" date="2024-02" db="EMBL/GenBank/DDBJ databases">
        <title>Full genome sequence of Nocardioides kribbensis.</title>
        <authorList>
            <person name="Poletto B.L."/>
            <person name="Silva G."/>
            <person name="Galante D."/>
            <person name="Campos K.R."/>
            <person name="Santos M.B.N."/>
            <person name="Sacchi C.T."/>
        </authorList>
    </citation>
    <scope>NUCLEOTIDE SEQUENCE [LARGE SCALE GENOMIC DNA]</scope>
    <source>
        <strain evidence="8 9">O4R</strain>
    </source>
</reference>
<feature type="transmembrane region" description="Helical" evidence="6">
    <location>
        <begin position="180"/>
        <end position="201"/>
    </location>
</feature>
<keyword evidence="5 6" id="KW-0472">Membrane</keyword>
<name>A0ABV1NT97_9ACTN</name>
<feature type="transmembrane region" description="Helical" evidence="6">
    <location>
        <begin position="100"/>
        <end position="119"/>
    </location>
</feature>